<dbReference type="EMBL" id="BMVX01000043">
    <property type="protein sequence ID" value="GGZ96899.1"/>
    <property type="molecule type" value="Genomic_DNA"/>
</dbReference>
<dbReference type="Proteomes" id="UP000634660">
    <property type="component" value="Unassembled WGS sequence"/>
</dbReference>
<comment type="caution">
    <text evidence="1">The sequence shown here is derived from an EMBL/GenBank/DDBJ whole genome shotgun (WGS) entry which is preliminary data.</text>
</comment>
<evidence type="ECO:0000313" key="2">
    <source>
        <dbReference type="Proteomes" id="UP000634660"/>
    </source>
</evidence>
<dbReference type="AlphaFoldDB" id="A0A918VGE9"/>
<dbReference type="RefSeq" id="WP_189829188.1">
    <property type="nucleotide sequence ID" value="NZ_BMVX01000043.1"/>
</dbReference>
<gene>
    <name evidence="1" type="ORF">GCM10010371_66030</name>
</gene>
<reference evidence="1" key="1">
    <citation type="journal article" date="2014" name="Int. J. Syst. Evol. Microbiol.">
        <title>Complete genome sequence of Corynebacterium casei LMG S-19264T (=DSM 44701T), isolated from a smear-ripened cheese.</title>
        <authorList>
            <consortium name="US DOE Joint Genome Institute (JGI-PGF)"/>
            <person name="Walter F."/>
            <person name="Albersmeier A."/>
            <person name="Kalinowski J."/>
            <person name="Ruckert C."/>
        </authorList>
    </citation>
    <scope>NUCLEOTIDE SEQUENCE</scope>
    <source>
        <strain evidence="1">JCM 4834</strain>
    </source>
</reference>
<proteinExistence type="predicted"/>
<protein>
    <submittedName>
        <fullName evidence="1">Uncharacterized protein</fullName>
    </submittedName>
</protein>
<organism evidence="1 2">
    <name type="scientific">Streptomyces subrutilus</name>
    <dbReference type="NCBI Taxonomy" id="36818"/>
    <lineage>
        <taxon>Bacteria</taxon>
        <taxon>Bacillati</taxon>
        <taxon>Actinomycetota</taxon>
        <taxon>Actinomycetes</taxon>
        <taxon>Kitasatosporales</taxon>
        <taxon>Streptomycetaceae</taxon>
        <taxon>Streptomyces</taxon>
    </lineage>
</organism>
<accession>A0A918VGE9</accession>
<reference evidence="1" key="2">
    <citation type="submission" date="2020-09" db="EMBL/GenBank/DDBJ databases">
        <authorList>
            <person name="Sun Q."/>
            <person name="Ohkuma M."/>
        </authorList>
    </citation>
    <scope>NUCLEOTIDE SEQUENCE</scope>
    <source>
        <strain evidence="1">JCM 4834</strain>
    </source>
</reference>
<name>A0A918VGE9_9ACTN</name>
<evidence type="ECO:0000313" key="1">
    <source>
        <dbReference type="EMBL" id="GGZ96899.1"/>
    </source>
</evidence>
<sequence length="76" mass="8450">MLFRRRRLLATAVGLVREYEAALLHTPGDIDAARVQAAVFARHGIRICEDVAAEYLRAALSTRGHRDLVRPLPTAN</sequence>